<comment type="caution">
    <text evidence="2">The sequence shown here is derived from an EMBL/GenBank/DDBJ whole genome shotgun (WGS) entry which is preliminary data.</text>
</comment>
<sequence>MPPKPKPKPEAKIDQSWWIFEWDLSQLGHTATLFLKLNGATVVCVLIVLHEPWLSMDKALIQRLPPRQSITAIAPPSSTSKEVIVKEEIITPMDGEESSYYRMSRASCINISFKLSLLKPLINHGEHEQHLSYHAVQIPIPLNVEIANTKREFAKMQWANPGALVLPENGGYYLKHHPEGKVVAIASDRLCSITDNAYMSLIYYLESQGLYEEANDHMEDLRKAGIDADKLKAEASDEIKSGACVRDDGVEVDADTNHDDTGRVLSSS</sequence>
<dbReference type="AlphaFoldDB" id="A0A093VB14"/>
<dbReference type="HOGENOM" id="CLU_1038921_0_0_1"/>
<feature type="compositionally biased region" description="Basic and acidic residues" evidence="1">
    <location>
        <begin position="246"/>
        <end position="262"/>
    </location>
</feature>
<proteinExistence type="predicted"/>
<accession>A0A093VB14</accession>
<dbReference type="EMBL" id="JPOX01000016">
    <property type="protein sequence ID" value="KFX47164.1"/>
    <property type="molecule type" value="Genomic_DNA"/>
</dbReference>
<name>A0A093VB14_TALMA</name>
<gene>
    <name evidence="2" type="ORF">GQ26_0161920</name>
</gene>
<protein>
    <submittedName>
        <fullName evidence="2">Fibronectin</fullName>
    </submittedName>
</protein>
<feature type="region of interest" description="Disordered" evidence="1">
    <location>
        <begin position="246"/>
        <end position="268"/>
    </location>
</feature>
<reference evidence="2" key="1">
    <citation type="journal article" date="2014" name="PLoS Genet.">
        <title>Signature Gene Expression Reveals Novel Clues to the Molecular Mechanisms of Dimorphic Transition in Penicillium marneffei.</title>
        <authorList>
            <person name="Yang E."/>
            <person name="Wang G."/>
            <person name="Cai J."/>
            <person name="Woo P.C."/>
            <person name="Lau S.K."/>
            <person name="Yuen K.-Y."/>
            <person name="Chow W.-N."/>
            <person name="Lin X."/>
        </authorList>
    </citation>
    <scope>NUCLEOTIDE SEQUENCE [LARGE SCALE GENOMIC DNA]</scope>
    <source>
        <strain evidence="2">PM1</strain>
    </source>
</reference>
<evidence type="ECO:0000313" key="2">
    <source>
        <dbReference type="EMBL" id="KFX47164.1"/>
    </source>
</evidence>
<organism evidence="2">
    <name type="scientific">Talaromyces marneffei PM1</name>
    <dbReference type="NCBI Taxonomy" id="1077442"/>
    <lineage>
        <taxon>Eukaryota</taxon>
        <taxon>Fungi</taxon>
        <taxon>Dikarya</taxon>
        <taxon>Ascomycota</taxon>
        <taxon>Pezizomycotina</taxon>
        <taxon>Eurotiomycetes</taxon>
        <taxon>Eurotiomycetidae</taxon>
        <taxon>Eurotiales</taxon>
        <taxon>Trichocomaceae</taxon>
        <taxon>Talaromyces</taxon>
        <taxon>Talaromyces sect. Talaromyces</taxon>
    </lineage>
</organism>
<evidence type="ECO:0000256" key="1">
    <source>
        <dbReference type="SAM" id="MobiDB-lite"/>
    </source>
</evidence>